<protein>
    <submittedName>
        <fullName evidence="1">Uncharacterized protein</fullName>
    </submittedName>
</protein>
<accession>A0ABT6WMQ2</accession>
<evidence type="ECO:0000313" key="2">
    <source>
        <dbReference type="Proteomes" id="UP001241758"/>
    </source>
</evidence>
<keyword evidence="2" id="KW-1185">Reference proteome</keyword>
<proteinExistence type="predicted"/>
<reference evidence="1 2" key="1">
    <citation type="submission" date="2023-05" db="EMBL/GenBank/DDBJ databases">
        <title>Actinoplanes sp. NEAU-A12 genome sequencing.</title>
        <authorList>
            <person name="Wang Z.-S."/>
        </authorList>
    </citation>
    <scope>NUCLEOTIDE SEQUENCE [LARGE SCALE GENOMIC DNA]</scope>
    <source>
        <strain evidence="1 2">NEAU-A12</strain>
    </source>
</reference>
<organism evidence="1 2">
    <name type="scientific">Actinoplanes sandaracinus</name>
    <dbReference type="NCBI Taxonomy" id="3045177"/>
    <lineage>
        <taxon>Bacteria</taxon>
        <taxon>Bacillati</taxon>
        <taxon>Actinomycetota</taxon>
        <taxon>Actinomycetes</taxon>
        <taxon>Micromonosporales</taxon>
        <taxon>Micromonosporaceae</taxon>
        <taxon>Actinoplanes</taxon>
    </lineage>
</organism>
<name>A0ABT6WMQ2_9ACTN</name>
<dbReference type="RefSeq" id="WP_282761852.1">
    <property type="nucleotide sequence ID" value="NZ_JASCTH010000013.1"/>
</dbReference>
<gene>
    <name evidence="1" type="ORF">QLQ12_20600</name>
</gene>
<sequence>MTISIGTSHTPSSRETNAAWLLRLREDCDRRAVTVVRATGDGEQEVIADLLSSPAESSGG</sequence>
<dbReference type="EMBL" id="JASCTH010000013">
    <property type="protein sequence ID" value="MDI6101017.1"/>
    <property type="molecule type" value="Genomic_DNA"/>
</dbReference>
<dbReference type="Proteomes" id="UP001241758">
    <property type="component" value="Unassembled WGS sequence"/>
</dbReference>
<evidence type="ECO:0000313" key="1">
    <source>
        <dbReference type="EMBL" id="MDI6101017.1"/>
    </source>
</evidence>
<comment type="caution">
    <text evidence="1">The sequence shown here is derived from an EMBL/GenBank/DDBJ whole genome shotgun (WGS) entry which is preliminary data.</text>
</comment>